<keyword evidence="1" id="KW-0472">Membrane</keyword>
<keyword evidence="1" id="KW-1133">Transmembrane helix</keyword>
<evidence type="ECO:0000313" key="2">
    <source>
        <dbReference type="EMBL" id="KAB7518793.1"/>
    </source>
</evidence>
<accession>A0A5N5UN69</accession>
<dbReference type="AlphaFoldDB" id="A0A5N5UN69"/>
<proteinExistence type="predicted"/>
<gene>
    <name evidence="2" type="ORF">DP108_06400</name>
</gene>
<keyword evidence="1" id="KW-0812">Transmembrane</keyword>
<evidence type="ECO:0000256" key="1">
    <source>
        <dbReference type="SAM" id="Phobius"/>
    </source>
</evidence>
<feature type="transmembrane region" description="Helical" evidence="1">
    <location>
        <begin position="64"/>
        <end position="87"/>
    </location>
</feature>
<organism evidence="2 3">
    <name type="scientific">Halosegnis rubeus</name>
    <dbReference type="NCBI Taxonomy" id="2212850"/>
    <lineage>
        <taxon>Archaea</taxon>
        <taxon>Methanobacteriati</taxon>
        <taxon>Methanobacteriota</taxon>
        <taxon>Stenosarchaea group</taxon>
        <taxon>Halobacteria</taxon>
        <taxon>Halobacteriales</taxon>
        <taxon>Natronomonadaceae</taxon>
        <taxon>Halosegnis</taxon>
    </lineage>
</organism>
<dbReference type="RefSeq" id="WP_152156173.1">
    <property type="nucleotide sequence ID" value="NZ_QMDY01000003.1"/>
</dbReference>
<comment type="caution">
    <text evidence="2">The sequence shown here is derived from an EMBL/GenBank/DDBJ whole genome shotgun (WGS) entry which is preliminary data.</text>
</comment>
<dbReference type="EMBL" id="QMDY01000003">
    <property type="protein sequence ID" value="KAB7518793.1"/>
    <property type="molecule type" value="Genomic_DNA"/>
</dbReference>
<evidence type="ECO:0000313" key="3">
    <source>
        <dbReference type="Proteomes" id="UP000326207"/>
    </source>
</evidence>
<feature type="transmembrane region" description="Helical" evidence="1">
    <location>
        <begin position="107"/>
        <end position="129"/>
    </location>
</feature>
<sequence>MATASIQYPRLAAMLTFVAGLLASFHNKLAMLKEAGLSVFGLDATAPRMAQPTQTLPVMGAVRMIGGAVVGIAVIVLVVNEVLTIGAVSNSTGPFAGVIDSLETTGVAAMTLLVVGLVVVAAQQIMSYMGGGF</sequence>
<protein>
    <submittedName>
        <fullName evidence="2">Uncharacterized protein</fullName>
    </submittedName>
</protein>
<name>A0A5N5UN69_9EURY</name>
<reference evidence="2 3" key="1">
    <citation type="submission" date="2019-10" db="EMBL/GenBank/DDBJ databases">
        <title>Unraveling microbial dark matter from salterns through culturing: the case of the genus Halosegnis.</title>
        <authorList>
            <person name="Duran-Viseras A."/>
            <person name="Andrei A.-S."/>
            <person name="Vera-Gargallo B."/>
            <person name="Ghai R."/>
            <person name="Sanchez-Porro C."/>
            <person name="Ventosa A."/>
        </authorList>
    </citation>
    <scope>NUCLEOTIDE SEQUENCE [LARGE SCALE GENOMIC DNA]</scope>
    <source>
        <strain evidence="2 3">F19-13</strain>
    </source>
</reference>
<dbReference type="Proteomes" id="UP000326207">
    <property type="component" value="Unassembled WGS sequence"/>
</dbReference>